<accession>A0ABS2DRU9</accession>
<keyword evidence="5" id="KW-0804">Transcription</keyword>
<dbReference type="InterPro" id="IPR005119">
    <property type="entry name" value="LysR_subst-bd"/>
</dbReference>
<dbReference type="Pfam" id="PF00126">
    <property type="entry name" value="HTH_1"/>
    <property type="match status" value="1"/>
</dbReference>
<dbReference type="PANTHER" id="PTHR30346:SF26">
    <property type="entry name" value="HYDROGEN PEROXIDE-INDUCIBLE GENES ACTIVATOR"/>
    <property type="match status" value="1"/>
</dbReference>
<comment type="similarity">
    <text evidence="1">Belongs to the LysR transcriptional regulatory family.</text>
</comment>
<dbReference type="EMBL" id="JACJJC010000003">
    <property type="protein sequence ID" value="MBM6703450.1"/>
    <property type="molecule type" value="Genomic_DNA"/>
</dbReference>
<gene>
    <name evidence="7" type="ORF">H6A60_02930</name>
</gene>
<dbReference type="Proteomes" id="UP000715095">
    <property type="component" value="Unassembled WGS sequence"/>
</dbReference>
<keyword evidence="2" id="KW-0805">Transcription regulation</keyword>
<evidence type="ECO:0000256" key="3">
    <source>
        <dbReference type="ARBA" id="ARBA00023125"/>
    </source>
</evidence>
<dbReference type="PROSITE" id="PS50931">
    <property type="entry name" value="HTH_LYSR"/>
    <property type="match status" value="1"/>
</dbReference>
<evidence type="ECO:0000313" key="7">
    <source>
        <dbReference type="EMBL" id="MBM6703450.1"/>
    </source>
</evidence>
<evidence type="ECO:0000256" key="2">
    <source>
        <dbReference type="ARBA" id="ARBA00023015"/>
    </source>
</evidence>
<feature type="domain" description="HTH lysR-type" evidence="6">
    <location>
        <begin position="1"/>
        <end position="58"/>
    </location>
</feature>
<dbReference type="Gene3D" id="3.40.190.10">
    <property type="entry name" value="Periplasmic binding protein-like II"/>
    <property type="match status" value="2"/>
</dbReference>
<evidence type="ECO:0000256" key="4">
    <source>
        <dbReference type="ARBA" id="ARBA00023159"/>
    </source>
</evidence>
<evidence type="ECO:0000259" key="6">
    <source>
        <dbReference type="PROSITE" id="PS50931"/>
    </source>
</evidence>
<dbReference type="InterPro" id="IPR036388">
    <property type="entry name" value="WH-like_DNA-bd_sf"/>
</dbReference>
<dbReference type="PRINTS" id="PR00039">
    <property type="entry name" value="HTHLYSR"/>
</dbReference>
<evidence type="ECO:0000256" key="1">
    <source>
        <dbReference type="ARBA" id="ARBA00009437"/>
    </source>
</evidence>
<protein>
    <submittedName>
        <fullName evidence="7">LysR family transcriptional regulator</fullName>
    </submittedName>
</protein>
<organism evidence="7 8">
    <name type="scientific">Sutterella massiliensis</name>
    <dbReference type="NCBI Taxonomy" id="1816689"/>
    <lineage>
        <taxon>Bacteria</taxon>
        <taxon>Pseudomonadati</taxon>
        <taxon>Pseudomonadota</taxon>
        <taxon>Betaproteobacteria</taxon>
        <taxon>Burkholderiales</taxon>
        <taxon>Sutterellaceae</taxon>
        <taxon>Sutterella</taxon>
    </lineage>
</organism>
<keyword evidence="4" id="KW-0010">Activator</keyword>
<keyword evidence="8" id="KW-1185">Reference proteome</keyword>
<proteinExistence type="inferred from homology"/>
<dbReference type="CDD" id="cd08411">
    <property type="entry name" value="PBP2_OxyR"/>
    <property type="match status" value="1"/>
</dbReference>
<dbReference type="SUPFAM" id="SSF53850">
    <property type="entry name" value="Periplasmic binding protein-like II"/>
    <property type="match status" value="1"/>
</dbReference>
<name>A0ABS2DRU9_9BURK</name>
<evidence type="ECO:0000313" key="8">
    <source>
        <dbReference type="Proteomes" id="UP000715095"/>
    </source>
</evidence>
<dbReference type="Pfam" id="PF03466">
    <property type="entry name" value="LysR_substrate"/>
    <property type="match status" value="1"/>
</dbReference>
<dbReference type="InterPro" id="IPR036390">
    <property type="entry name" value="WH_DNA-bd_sf"/>
</dbReference>
<dbReference type="Gene3D" id="1.10.10.10">
    <property type="entry name" value="Winged helix-like DNA-binding domain superfamily/Winged helix DNA-binding domain"/>
    <property type="match status" value="1"/>
</dbReference>
<reference evidence="7 8" key="1">
    <citation type="journal article" date="2021" name="Sci. Rep.">
        <title>The distribution of antibiotic resistance genes in chicken gut microbiota commensals.</title>
        <authorList>
            <person name="Juricova H."/>
            <person name="Matiasovicova J."/>
            <person name="Kubasova T."/>
            <person name="Cejkova D."/>
            <person name="Rychlik I."/>
        </authorList>
    </citation>
    <scope>NUCLEOTIDE SEQUENCE [LARGE SCALE GENOMIC DNA]</scope>
    <source>
        <strain evidence="7 8">An829</strain>
    </source>
</reference>
<dbReference type="PANTHER" id="PTHR30346">
    <property type="entry name" value="TRANSCRIPTIONAL DUAL REGULATOR HCAR-RELATED"/>
    <property type="match status" value="1"/>
</dbReference>
<evidence type="ECO:0000256" key="5">
    <source>
        <dbReference type="ARBA" id="ARBA00023163"/>
    </source>
</evidence>
<dbReference type="SUPFAM" id="SSF46785">
    <property type="entry name" value="Winged helix' DNA-binding domain"/>
    <property type="match status" value="1"/>
</dbReference>
<keyword evidence="3" id="KW-0238">DNA-binding</keyword>
<sequence>MTLTELKYVIAVARERHFGRAAESCFVSQPSLSVAIKKLEEELGVAIFERRSSDIAITPVGQQIIAQAQKVLEESRRIVEIAHQGQDPLSGPLRLGVIYTIGPYLLPSLISEMTVDTPKMPLYLEETFTSELLAKLKNGQLDVAIMADTIADTGLMTQAVYEEAFVVAVPSHHPWVNRNYVGPDELKDQTMLLLGAGHCFRDQILGVCPDINRFNAHASTVQRTVEGSSLQTICHMVAQGLGITVLPASAVPYISGLSNSVKIIPFKSPAPSRRVILCWRKSYPRMAAVEAILAAFKKVILNGCSPLDEAPKLN</sequence>
<comment type="caution">
    <text evidence="7">The sequence shown here is derived from an EMBL/GenBank/DDBJ whole genome shotgun (WGS) entry which is preliminary data.</text>
</comment>
<dbReference type="InterPro" id="IPR000847">
    <property type="entry name" value="LysR_HTH_N"/>
</dbReference>
<dbReference type="RefSeq" id="WP_205101919.1">
    <property type="nucleotide sequence ID" value="NZ_JACJJC010000003.1"/>
</dbReference>